<feature type="domain" description="PhoU" evidence="8">
    <location>
        <begin position="17"/>
        <end position="105"/>
    </location>
</feature>
<dbReference type="InterPro" id="IPR028366">
    <property type="entry name" value="PhoU"/>
</dbReference>
<evidence type="ECO:0000259" key="8">
    <source>
        <dbReference type="Pfam" id="PF01895"/>
    </source>
</evidence>
<dbReference type="OrthoDB" id="9814256at2"/>
<evidence type="ECO:0000256" key="3">
    <source>
        <dbReference type="ARBA" id="ARBA00011738"/>
    </source>
</evidence>
<comment type="subcellular location">
    <subcellularLocation>
        <location evidence="1 7">Cytoplasm</location>
    </subcellularLocation>
</comment>
<evidence type="ECO:0000313" key="9">
    <source>
        <dbReference type="EMBL" id="PWL53056.1"/>
    </source>
</evidence>
<keyword evidence="6 7" id="KW-0592">Phosphate transport</keyword>
<dbReference type="EMBL" id="QAMZ01000043">
    <property type="protein sequence ID" value="PWL53056.1"/>
    <property type="molecule type" value="Genomic_DNA"/>
</dbReference>
<dbReference type="SUPFAM" id="SSF109755">
    <property type="entry name" value="PhoU-like"/>
    <property type="match status" value="1"/>
</dbReference>
<dbReference type="GO" id="GO:0045936">
    <property type="term" value="P:negative regulation of phosphate metabolic process"/>
    <property type="evidence" value="ECO:0007669"/>
    <property type="project" value="InterPro"/>
</dbReference>
<dbReference type="PIRSF" id="PIRSF003107">
    <property type="entry name" value="PhoU"/>
    <property type="match status" value="1"/>
</dbReference>
<accession>A0A1I2JEP9</accession>
<keyword evidence="12" id="KW-1185">Reference proteome</keyword>
<evidence type="ECO:0000256" key="1">
    <source>
        <dbReference type="ARBA" id="ARBA00004496"/>
    </source>
</evidence>
<reference evidence="11 12" key="1">
    <citation type="submission" date="2016-10" db="EMBL/GenBank/DDBJ databases">
        <authorList>
            <person name="de Groot N.N."/>
        </authorList>
    </citation>
    <scope>NUCLEOTIDE SEQUENCE [LARGE SCALE GENOMIC DNA]</scope>
    <source>
        <strain evidence="11 12">NLAE-zl-G419</strain>
    </source>
</reference>
<evidence type="ECO:0000256" key="5">
    <source>
        <dbReference type="ARBA" id="ARBA00022490"/>
    </source>
</evidence>
<dbReference type="FunFam" id="1.20.58.220:FF:000004">
    <property type="entry name" value="Phosphate-specific transport system accessory protein PhoU"/>
    <property type="match status" value="1"/>
</dbReference>
<evidence type="ECO:0000256" key="4">
    <source>
        <dbReference type="ARBA" id="ARBA00022448"/>
    </source>
</evidence>
<dbReference type="AlphaFoldDB" id="A0A1I2JEP9"/>
<dbReference type="EMBL" id="QAMZ01000036">
    <property type="protein sequence ID" value="PWL53463.1"/>
    <property type="molecule type" value="Genomic_DNA"/>
</dbReference>
<dbReference type="EMBL" id="FOOE01000001">
    <property type="protein sequence ID" value="SFF51647.1"/>
    <property type="molecule type" value="Genomic_DNA"/>
</dbReference>
<keyword evidence="4 7" id="KW-0813">Transport</keyword>
<keyword evidence="5 7" id="KW-0963">Cytoplasm</keyword>
<name>A0A1I2JEP9_9CLOT</name>
<evidence type="ECO:0000313" key="10">
    <source>
        <dbReference type="EMBL" id="PWL53463.1"/>
    </source>
</evidence>
<dbReference type="Proteomes" id="UP000246114">
    <property type="component" value="Unassembled WGS sequence"/>
</dbReference>
<comment type="function">
    <text evidence="7">Plays a role in the regulation of phosphate uptake.</text>
</comment>
<dbReference type="InterPro" id="IPR026022">
    <property type="entry name" value="PhoU_dom"/>
</dbReference>
<dbReference type="GO" id="GO:0005737">
    <property type="term" value="C:cytoplasm"/>
    <property type="evidence" value="ECO:0007669"/>
    <property type="project" value="UniProtKB-SubCell"/>
</dbReference>
<gene>
    <name evidence="9" type="primary">phoU</name>
    <name evidence="10" type="ORF">DBY38_06965</name>
    <name evidence="9" type="ORF">DBY38_09290</name>
    <name evidence="11" type="ORF">SAMN04487885_101304</name>
</gene>
<evidence type="ECO:0000256" key="2">
    <source>
        <dbReference type="ARBA" id="ARBA00008107"/>
    </source>
</evidence>
<evidence type="ECO:0000313" key="11">
    <source>
        <dbReference type="EMBL" id="SFF51647.1"/>
    </source>
</evidence>
<proteinExistence type="inferred from homology"/>
<evidence type="ECO:0000313" key="13">
    <source>
        <dbReference type="Proteomes" id="UP000246114"/>
    </source>
</evidence>
<evidence type="ECO:0000256" key="7">
    <source>
        <dbReference type="PIRNR" id="PIRNR003107"/>
    </source>
</evidence>
<feature type="domain" description="PhoU" evidence="8">
    <location>
        <begin position="121"/>
        <end position="204"/>
    </location>
</feature>
<reference evidence="9 13" key="2">
    <citation type="submission" date="2018-03" db="EMBL/GenBank/DDBJ databases">
        <title>The uncultured portion of the human microbiome is neutrally assembled.</title>
        <authorList>
            <person name="Jeraldo P."/>
            <person name="Boardman L."/>
            <person name="White B.A."/>
            <person name="Nelson H."/>
            <person name="Goldenfeld N."/>
            <person name="Chia N."/>
        </authorList>
    </citation>
    <scope>NUCLEOTIDE SEQUENCE [LARGE SCALE GENOMIC DNA]</scope>
    <source>
        <strain evidence="9">CIM:MAG 903</strain>
    </source>
</reference>
<dbReference type="PANTHER" id="PTHR42930">
    <property type="entry name" value="PHOSPHATE-SPECIFIC TRANSPORT SYSTEM ACCESSORY PROTEIN PHOU"/>
    <property type="match status" value="1"/>
</dbReference>
<sequence length="218" mass="24900">MTRGSFDIELQNLHNDLLRMSSIVEKQIYSSIEALVNHDDNLADMVIKDDDLVDKLEVEIDTKCIMLIGREQPLAKDLRNIFTATKIVTDLERMSDHAVDIAKIVKRVSGEVYAKQLIDLPKMAKLTLNMIRKSIDAYIETSETMAYETCKLDDEIDELYSSIFTELIKLMTKDQSLIHQCSQFLFVCKFLERIADHATNICEATIYLVTGEVADLND</sequence>
<dbReference type="NCBIfam" id="TIGR02135">
    <property type="entry name" value="phoU_full"/>
    <property type="match status" value="1"/>
</dbReference>
<dbReference type="GO" id="GO:0006817">
    <property type="term" value="P:phosphate ion transport"/>
    <property type="evidence" value="ECO:0007669"/>
    <property type="project" value="UniProtKB-KW"/>
</dbReference>
<comment type="similarity">
    <text evidence="2 7">Belongs to the PhoU family.</text>
</comment>
<evidence type="ECO:0000256" key="6">
    <source>
        <dbReference type="ARBA" id="ARBA00022592"/>
    </source>
</evidence>
<comment type="subunit">
    <text evidence="3 7">Homodimer.</text>
</comment>
<dbReference type="eggNOG" id="COG0704">
    <property type="taxonomic scope" value="Bacteria"/>
</dbReference>
<dbReference type="Proteomes" id="UP000182135">
    <property type="component" value="Unassembled WGS sequence"/>
</dbReference>
<dbReference type="Pfam" id="PF01895">
    <property type="entry name" value="PhoU"/>
    <property type="match status" value="2"/>
</dbReference>
<dbReference type="PANTHER" id="PTHR42930:SF3">
    <property type="entry name" value="PHOSPHATE-SPECIFIC TRANSPORT SYSTEM ACCESSORY PROTEIN PHOU"/>
    <property type="match status" value="1"/>
</dbReference>
<dbReference type="RefSeq" id="WP_027638178.1">
    <property type="nucleotide sequence ID" value="NZ_BAAACD010000019.1"/>
</dbReference>
<dbReference type="Gene3D" id="1.20.58.220">
    <property type="entry name" value="Phosphate transport system protein phou homolog 2, domain 2"/>
    <property type="match status" value="1"/>
</dbReference>
<dbReference type="STRING" id="1529.SAMN04487885_101304"/>
<protein>
    <recommendedName>
        <fullName evidence="7">Phosphate-specific transport system accessory protein PhoU</fullName>
    </recommendedName>
</protein>
<organism evidence="11 12">
    <name type="scientific">Clostridium cadaveris</name>
    <dbReference type="NCBI Taxonomy" id="1529"/>
    <lineage>
        <taxon>Bacteria</taxon>
        <taxon>Bacillati</taxon>
        <taxon>Bacillota</taxon>
        <taxon>Clostridia</taxon>
        <taxon>Eubacteriales</taxon>
        <taxon>Clostridiaceae</taxon>
        <taxon>Clostridium</taxon>
    </lineage>
</organism>
<dbReference type="InterPro" id="IPR038078">
    <property type="entry name" value="PhoU-like_sf"/>
</dbReference>
<dbReference type="GO" id="GO:0030643">
    <property type="term" value="P:intracellular phosphate ion homeostasis"/>
    <property type="evidence" value="ECO:0007669"/>
    <property type="project" value="InterPro"/>
</dbReference>
<dbReference type="GeneID" id="90544588"/>
<evidence type="ECO:0000313" key="12">
    <source>
        <dbReference type="Proteomes" id="UP000182135"/>
    </source>
</evidence>